<evidence type="ECO:0000256" key="1">
    <source>
        <dbReference type="SAM" id="MobiDB-lite"/>
    </source>
</evidence>
<feature type="region of interest" description="Disordered" evidence="1">
    <location>
        <begin position="1"/>
        <end position="21"/>
    </location>
</feature>
<evidence type="ECO:0000313" key="3">
    <source>
        <dbReference type="Proteomes" id="UP001550850"/>
    </source>
</evidence>
<protein>
    <recommendedName>
        <fullName evidence="4">DNA-directed RNA polymerase specialized sigma24 family protein</fullName>
    </recommendedName>
</protein>
<accession>A0ABV2YB60</accession>
<proteinExistence type="predicted"/>
<gene>
    <name evidence="2" type="ORF">AB0E65_00740</name>
</gene>
<reference evidence="2 3" key="1">
    <citation type="submission" date="2024-06" db="EMBL/GenBank/DDBJ databases">
        <title>The Natural Products Discovery Center: Release of the First 8490 Sequenced Strains for Exploring Actinobacteria Biosynthetic Diversity.</title>
        <authorList>
            <person name="Kalkreuter E."/>
            <person name="Kautsar S.A."/>
            <person name="Yang D."/>
            <person name="Bader C.D."/>
            <person name="Teijaro C.N."/>
            <person name="Fluegel L."/>
            <person name="Davis C.M."/>
            <person name="Simpson J.R."/>
            <person name="Lauterbach L."/>
            <person name="Steele A.D."/>
            <person name="Gui C."/>
            <person name="Meng S."/>
            <person name="Li G."/>
            <person name="Viehrig K."/>
            <person name="Ye F."/>
            <person name="Su P."/>
            <person name="Kiefer A.F."/>
            <person name="Nichols A."/>
            <person name="Cepeda A.J."/>
            <person name="Yan W."/>
            <person name="Fan B."/>
            <person name="Jiang Y."/>
            <person name="Adhikari A."/>
            <person name="Zheng C.-J."/>
            <person name="Schuster L."/>
            <person name="Cowan T.M."/>
            <person name="Smanski M.J."/>
            <person name="Chevrette M.G."/>
            <person name="De Carvalho L.P.S."/>
            <person name="Shen B."/>
        </authorList>
    </citation>
    <scope>NUCLEOTIDE SEQUENCE [LARGE SCALE GENOMIC DNA]</scope>
    <source>
        <strain evidence="2 3">NPDC038104</strain>
    </source>
</reference>
<comment type="caution">
    <text evidence="2">The sequence shown here is derived from an EMBL/GenBank/DDBJ whole genome shotgun (WGS) entry which is preliminary data.</text>
</comment>
<sequence length="646" mass="67607">MQPQHVASPPPARRARPHRPGEDLDVEQAEAALVEHYPRLVRLAYLLLPSGQDRGRRVLTAHAVTQRALPRGRTPSSVIPAQAQGLDSDPGYAVVRMRIVRAALEAGGRRRLPRFPLLPPLLPQVWGIRLFPRSGGAGELALEQRLSALSPAARAAYVLRGLERLPDDEVREVLESAGVESPYTAVREADKVPVQYTLLDSPEFDPCALQARPTDLMRRRQHTKAALAAAAAAVVCAALVLSPGDGWGPDGAAAPPYASNPAMRAALDPAELVRAEPDAWRTSARLDFSVWPARGALAGDERLLRRALAVWARPGRTVQVSATPGTPSGGPAGPPRLLYAGEVDGARVVLLHDGLRIVRYAEPATGAAGAALDFARADGAADVTASAVVVGRSDGNVRYLLAPWVEEAAGRDLLGGKGSGSRREVLDVGPDGVTSPLAGPVRQQPGACTSWNALELTGDGGRRMVTDLGELTPAALTVGEPGAGPADFGPRSRQAWKPLACTLATMRGQGVRSVNAWRFAEQPLPDGTGSAAWVCTRSETWRGEGAQVLAQFRPPGVEAAAVTAKGTDVTACGARDPQAVAGVLWKAGSGAWYLLAAGGPRTASVTASGGVRAQADGRFLSAPAEQGARADLRATLTDGRRITGLG</sequence>
<feature type="region of interest" description="Disordered" evidence="1">
    <location>
        <begin position="415"/>
        <end position="442"/>
    </location>
</feature>
<keyword evidence="3" id="KW-1185">Reference proteome</keyword>
<dbReference type="EMBL" id="JBEZUR010000001">
    <property type="protein sequence ID" value="MEU3552756.1"/>
    <property type="molecule type" value="Genomic_DNA"/>
</dbReference>
<name>A0ABV2YB60_9ACTN</name>
<evidence type="ECO:0008006" key="4">
    <source>
        <dbReference type="Google" id="ProtNLM"/>
    </source>
</evidence>
<organism evidence="2 3">
    <name type="scientific">Streptomyces fragilis</name>
    <dbReference type="NCBI Taxonomy" id="67301"/>
    <lineage>
        <taxon>Bacteria</taxon>
        <taxon>Bacillati</taxon>
        <taxon>Actinomycetota</taxon>
        <taxon>Actinomycetes</taxon>
        <taxon>Kitasatosporales</taxon>
        <taxon>Streptomycetaceae</taxon>
        <taxon>Streptomyces</taxon>
    </lineage>
</organism>
<dbReference type="RefSeq" id="WP_108953747.1">
    <property type="nucleotide sequence ID" value="NZ_BEVZ01000003.1"/>
</dbReference>
<dbReference type="Proteomes" id="UP001550850">
    <property type="component" value="Unassembled WGS sequence"/>
</dbReference>
<evidence type="ECO:0000313" key="2">
    <source>
        <dbReference type="EMBL" id="MEU3552756.1"/>
    </source>
</evidence>